<name>A0A9N7VJ98_PLEPL</name>
<feature type="region of interest" description="Disordered" evidence="1">
    <location>
        <begin position="309"/>
        <end position="355"/>
    </location>
</feature>
<proteinExistence type="predicted"/>
<sequence length="378" mass="40743">MFSAAHRTLNVVNSDPVLRLRSLAAVEQVCFLFGSSFDLSLLITEELEDVYTDKLLWSQSRRSSRSNNNFLLILFLLFITHSLSSSSCSVSVPPRRNMATSQDSCFLFRPFSCCLVVFGGRPAGSRDNRTMVVLVILVSSHSVFGCQRRCQSSGTGSKSHLFCHAAVIWPETVEYSQGFKTQRIPAEGQSEGSGGALCWTLVNMVNQMKPEVQMSSQGHRQKTWIHLVTCVTSSKSSSSTEPVWLHYLRLSGPGARRPREPVAALRQQGEPLTPPPHTAPAHRGAEEEQLGRYSVPGPPGVLQGFFTGSSRVLHGRSPPPAPPCQPGGVEGSQGTGEVLLPDGGQDEPGSATDVTAAFARGHLGEADGSMSAPPPHPP</sequence>
<evidence type="ECO:0000313" key="3">
    <source>
        <dbReference type="Proteomes" id="UP001153269"/>
    </source>
</evidence>
<gene>
    <name evidence="2" type="ORF">PLEPLA_LOCUS38211</name>
</gene>
<dbReference type="AlphaFoldDB" id="A0A9N7VJ98"/>
<dbReference type="EMBL" id="CADEAL010004057">
    <property type="protein sequence ID" value="CAB1450519.1"/>
    <property type="molecule type" value="Genomic_DNA"/>
</dbReference>
<protein>
    <submittedName>
        <fullName evidence="2">Uncharacterized protein</fullName>
    </submittedName>
</protein>
<feature type="region of interest" description="Disordered" evidence="1">
    <location>
        <begin position="268"/>
        <end position="292"/>
    </location>
</feature>
<evidence type="ECO:0000313" key="2">
    <source>
        <dbReference type="EMBL" id="CAB1450519.1"/>
    </source>
</evidence>
<evidence type="ECO:0000256" key="1">
    <source>
        <dbReference type="SAM" id="MobiDB-lite"/>
    </source>
</evidence>
<organism evidence="2 3">
    <name type="scientific">Pleuronectes platessa</name>
    <name type="common">European plaice</name>
    <dbReference type="NCBI Taxonomy" id="8262"/>
    <lineage>
        <taxon>Eukaryota</taxon>
        <taxon>Metazoa</taxon>
        <taxon>Chordata</taxon>
        <taxon>Craniata</taxon>
        <taxon>Vertebrata</taxon>
        <taxon>Euteleostomi</taxon>
        <taxon>Actinopterygii</taxon>
        <taxon>Neopterygii</taxon>
        <taxon>Teleostei</taxon>
        <taxon>Neoteleostei</taxon>
        <taxon>Acanthomorphata</taxon>
        <taxon>Carangaria</taxon>
        <taxon>Pleuronectiformes</taxon>
        <taxon>Pleuronectoidei</taxon>
        <taxon>Pleuronectidae</taxon>
        <taxon>Pleuronectes</taxon>
    </lineage>
</organism>
<accession>A0A9N7VJ98</accession>
<keyword evidence="3" id="KW-1185">Reference proteome</keyword>
<comment type="caution">
    <text evidence="2">The sequence shown here is derived from an EMBL/GenBank/DDBJ whole genome shotgun (WGS) entry which is preliminary data.</text>
</comment>
<dbReference type="Proteomes" id="UP001153269">
    <property type="component" value="Unassembled WGS sequence"/>
</dbReference>
<reference evidence="2" key="1">
    <citation type="submission" date="2020-03" db="EMBL/GenBank/DDBJ databases">
        <authorList>
            <person name="Weist P."/>
        </authorList>
    </citation>
    <scope>NUCLEOTIDE SEQUENCE</scope>
</reference>